<dbReference type="PROSITE" id="PS00211">
    <property type="entry name" value="ABC_TRANSPORTER_1"/>
    <property type="match status" value="1"/>
</dbReference>
<dbReference type="InterPro" id="IPR003439">
    <property type="entry name" value="ABC_transporter-like_ATP-bd"/>
</dbReference>
<organism evidence="10 11">
    <name type="scientific">Anaerofilum hominis</name>
    <dbReference type="NCBI Taxonomy" id="2763016"/>
    <lineage>
        <taxon>Bacteria</taxon>
        <taxon>Bacillati</taxon>
        <taxon>Bacillota</taxon>
        <taxon>Clostridia</taxon>
        <taxon>Eubacteriales</taxon>
        <taxon>Oscillospiraceae</taxon>
        <taxon>Anaerofilum</taxon>
    </lineage>
</organism>
<keyword evidence="4" id="KW-0547">Nucleotide-binding</keyword>
<dbReference type="InterPro" id="IPR050086">
    <property type="entry name" value="MetN_ABC_transporter-like"/>
</dbReference>
<reference evidence="10" key="1">
    <citation type="submission" date="2020-08" db="EMBL/GenBank/DDBJ databases">
        <title>Genome public.</title>
        <authorList>
            <person name="Liu C."/>
            <person name="Sun Q."/>
        </authorList>
    </citation>
    <scope>NUCLEOTIDE SEQUENCE</scope>
    <source>
        <strain evidence="10">BX8</strain>
    </source>
</reference>
<evidence type="ECO:0000256" key="5">
    <source>
        <dbReference type="ARBA" id="ARBA00022840"/>
    </source>
</evidence>
<dbReference type="InterPro" id="IPR027417">
    <property type="entry name" value="P-loop_NTPase"/>
</dbReference>
<dbReference type="PROSITE" id="PS50893">
    <property type="entry name" value="ABC_TRANSPORTER_2"/>
    <property type="match status" value="1"/>
</dbReference>
<keyword evidence="7" id="KW-0029">Amino-acid transport</keyword>
<comment type="caution">
    <text evidence="10">The sequence shown here is derived from an EMBL/GenBank/DDBJ whole genome shotgun (WGS) entry which is preliminary data.</text>
</comment>
<dbReference type="PANTHER" id="PTHR43166:SF30">
    <property type="entry name" value="METHIONINE IMPORT ATP-BINDING PROTEIN METN"/>
    <property type="match status" value="1"/>
</dbReference>
<keyword evidence="6" id="KW-1278">Translocase</keyword>
<evidence type="ECO:0000256" key="1">
    <source>
        <dbReference type="ARBA" id="ARBA00005417"/>
    </source>
</evidence>
<evidence type="ECO:0000313" key="11">
    <source>
        <dbReference type="Proteomes" id="UP000659630"/>
    </source>
</evidence>
<keyword evidence="3" id="KW-1003">Cell membrane</keyword>
<dbReference type="AlphaFoldDB" id="A0A923KXJ3"/>
<evidence type="ECO:0000256" key="8">
    <source>
        <dbReference type="ARBA" id="ARBA00023136"/>
    </source>
</evidence>
<dbReference type="InterPro" id="IPR003593">
    <property type="entry name" value="AAA+_ATPase"/>
</dbReference>
<evidence type="ECO:0000313" key="10">
    <source>
        <dbReference type="EMBL" id="MBC5580659.1"/>
    </source>
</evidence>
<dbReference type="FunFam" id="3.40.50.300:FF:000056">
    <property type="entry name" value="Cell division ATP-binding protein FtsE"/>
    <property type="match status" value="1"/>
</dbReference>
<evidence type="ECO:0000256" key="7">
    <source>
        <dbReference type="ARBA" id="ARBA00022970"/>
    </source>
</evidence>
<accession>A0A923KXJ3</accession>
<proteinExistence type="inferred from homology"/>
<keyword evidence="11" id="KW-1185">Reference proteome</keyword>
<keyword evidence="5 10" id="KW-0067">ATP-binding</keyword>
<protein>
    <submittedName>
        <fullName evidence="10">ATP-binding cassette domain-containing protein</fullName>
    </submittedName>
</protein>
<dbReference type="PANTHER" id="PTHR43166">
    <property type="entry name" value="AMINO ACID IMPORT ATP-BINDING PROTEIN"/>
    <property type="match status" value="1"/>
</dbReference>
<comment type="similarity">
    <text evidence="1">Belongs to the ABC transporter superfamily.</text>
</comment>
<dbReference type="GO" id="GO:0005524">
    <property type="term" value="F:ATP binding"/>
    <property type="evidence" value="ECO:0007669"/>
    <property type="project" value="UniProtKB-KW"/>
</dbReference>
<dbReference type="InterPro" id="IPR017871">
    <property type="entry name" value="ABC_transporter-like_CS"/>
</dbReference>
<sequence length="251" mass="26953">MIQIENLTKVFKSGTDSEVTALHNVSFTIEDGDIFGIIGMSGAGKSTLLRCLSMLERPTSGRILQDGVDLAALRGRALIDAHRRTGVVFQGYNLLMQKSVRQNVAFPLRLAGAKKADADARVDELLELVGLADKADAYPAQLSGGQRQRVAIARALATRPEVLLCDEPTSALDPLTTGQVLGLLRSINRKLGVTIVIITHEISVVRSICNKVAVIDAAQFAEGGRTDEIFDRPKSSITRLLLGTEGGLKHA</sequence>
<dbReference type="RefSeq" id="WP_186886997.1">
    <property type="nucleotide sequence ID" value="NZ_JACONZ010000001.1"/>
</dbReference>
<dbReference type="SUPFAM" id="SSF52540">
    <property type="entry name" value="P-loop containing nucleoside triphosphate hydrolases"/>
    <property type="match status" value="1"/>
</dbReference>
<dbReference type="GO" id="GO:0006865">
    <property type="term" value="P:amino acid transport"/>
    <property type="evidence" value="ECO:0007669"/>
    <property type="project" value="UniProtKB-KW"/>
</dbReference>
<keyword evidence="8" id="KW-0472">Membrane</keyword>
<dbReference type="Pfam" id="PF00005">
    <property type="entry name" value="ABC_tran"/>
    <property type="match status" value="1"/>
</dbReference>
<dbReference type="SMART" id="SM00382">
    <property type="entry name" value="AAA"/>
    <property type="match status" value="1"/>
</dbReference>
<dbReference type="GO" id="GO:0016887">
    <property type="term" value="F:ATP hydrolysis activity"/>
    <property type="evidence" value="ECO:0007669"/>
    <property type="project" value="InterPro"/>
</dbReference>
<feature type="domain" description="ABC transporter" evidence="9">
    <location>
        <begin position="2"/>
        <end position="242"/>
    </location>
</feature>
<evidence type="ECO:0000256" key="6">
    <source>
        <dbReference type="ARBA" id="ARBA00022967"/>
    </source>
</evidence>
<evidence type="ECO:0000256" key="4">
    <source>
        <dbReference type="ARBA" id="ARBA00022741"/>
    </source>
</evidence>
<dbReference type="GO" id="GO:0005886">
    <property type="term" value="C:plasma membrane"/>
    <property type="evidence" value="ECO:0007669"/>
    <property type="project" value="UniProtKB-ARBA"/>
</dbReference>
<evidence type="ECO:0000256" key="3">
    <source>
        <dbReference type="ARBA" id="ARBA00022475"/>
    </source>
</evidence>
<evidence type="ECO:0000256" key="2">
    <source>
        <dbReference type="ARBA" id="ARBA00022448"/>
    </source>
</evidence>
<name>A0A923KXJ3_9FIRM</name>
<dbReference type="Proteomes" id="UP000659630">
    <property type="component" value="Unassembled WGS sequence"/>
</dbReference>
<dbReference type="Gene3D" id="3.40.50.300">
    <property type="entry name" value="P-loop containing nucleotide triphosphate hydrolases"/>
    <property type="match status" value="1"/>
</dbReference>
<keyword evidence="2" id="KW-0813">Transport</keyword>
<evidence type="ECO:0000259" key="9">
    <source>
        <dbReference type="PROSITE" id="PS50893"/>
    </source>
</evidence>
<dbReference type="EMBL" id="JACONZ010000001">
    <property type="protein sequence ID" value="MBC5580659.1"/>
    <property type="molecule type" value="Genomic_DNA"/>
</dbReference>
<gene>
    <name evidence="10" type="ORF">H8S23_03985</name>
</gene>